<gene>
    <name evidence="7" type="primary">xseB</name>
    <name evidence="7" type="ORF">FIV42_03410</name>
</gene>
<dbReference type="InterPro" id="IPR003761">
    <property type="entry name" value="Exonuc_VII_S"/>
</dbReference>
<keyword evidence="2" id="KW-0963">Cytoplasm</keyword>
<dbReference type="Pfam" id="PF02609">
    <property type="entry name" value="Exonuc_VII_S"/>
    <property type="match status" value="1"/>
</dbReference>
<evidence type="ECO:0000256" key="4">
    <source>
        <dbReference type="ARBA" id="ARBA00022801"/>
    </source>
</evidence>
<evidence type="ECO:0000256" key="3">
    <source>
        <dbReference type="ARBA" id="ARBA00022722"/>
    </source>
</evidence>
<dbReference type="EC" id="3.1.11.6" evidence="6"/>
<accession>A0A5B8XZJ8</accession>
<reference evidence="7 8" key="1">
    <citation type="submission" date="2019-06" db="EMBL/GenBank/DDBJ databases">
        <title>Persicimonas caeni gen. nov., sp. nov., a predatory bacterium isolated from solar saltern.</title>
        <authorList>
            <person name="Wang S."/>
        </authorList>
    </citation>
    <scope>NUCLEOTIDE SEQUENCE [LARGE SCALE GENOMIC DNA]</scope>
    <source>
        <strain evidence="7 8">YN101</strain>
    </source>
</reference>
<accession>A0A4Y6PNP7</accession>
<proteinExistence type="inferred from homology"/>
<dbReference type="GO" id="GO:0006308">
    <property type="term" value="P:DNA catabolic process"/>
    <property type="evidence" value="ECO:0007669"/>
    <property type="project" value="UniProtKB-UniRule"/>
</dbReference>
<dbReference type="RefSeq" id="WP_141196316.1">
    <property type="nucleotide sequence ID" value="NZ_CP041186.1"/>
</dbReference>
<dbReference type="GO" id="GO:0009318">
    <property type="term" value="C:exodeoxyribonuclease VII complex"/>
    <property type="evidence" value="ECO:0007669"/>
    <property type="project" value="UniProtKB-UniRule"/>
</dbReference>
<dbReference type="AlphaFoldDB" id="A0A4Y6PNP7"/>
<dbReference type="SUPFAM" id="SSF116842">
    <property type="entry name" value="XseB-like"/>
    <property type="match status" value="1"/>
</dbReference>
<dbReference type="GO" id="GO:0008855">
    <property type="term" value="F:exodeoxyribonuclease VII activity"/>
    <property type="evidence" value="ECO:0007669"/>
    <property type="project" value="UniProtKB-UniRule"/>
</dbReference>
<keyword evidence="5" id="KW-0269">Exonuclease</keyword>
<dbReference type="Gene3D" id="1.10.287.1040">
    <property type="entry name" value="Exonuclease VII, small subunit"/>
    <property type="match status" value="1"/>
</dbReference>
<evidence type="ECO:0000256" key="2">
    <source>
        <dbReference type="ARBA" id="ARBA00022490"/>
    </source>
</evidence>
<dbReference type="EMBL" id="CP041186">
    <property type="protein sequence ID" value="QDG49819.1"/>
    <property type="molecule type" value="Genomic_DNA"/>
</dbReference>
<evidence type="ECO:0000313" key="7">
    <source>
        <dbReference type="EMBL" id="QDG49819.1"/>
    </source>
</evidence>
<dbReference type="InterPro" id="IPR037004">
    <property type="entry name" value="Exonuc_VII_ssu_sf"/>
</dbReference>
<organism evidence="7 8">
    <name type="scientific">Persicimonas caeni</name>
    <dbReference type="NCBI Taxonomy" id="2292766"/>
    <lineage>
        <taxon>Bacteria</taxon>
        <taxon>Deltaproteobacteria</taxon>
        <taxon>Bradymonadales</taxon>
        <taxon>Bradymonadaceae</taxon>
        <taxon>Persicimonas</taxon>
    </lineage>
</organism>
<comment type="similarity">
    <text evidence="1">Belongs to the XseB family.</text>
</comment>
<evidence type="ECO:0000256" key="5">
    <source>
        <dbReference type="ARBA" id="ARBA00022839"/>
    </source>
</evidence>
<dbReference type="Proteomes" id="UP000315995">
    <property type="component" value="Chromosome"/>
</dbReference>
<dbReference type="NCBIfam" id="TIGR01280">
    <property type="entry name" value="xseB"/>
    <property type="match status" value="1"/>
</dbReference>
<keyword evidence="3" id="KW-0540">Nuclease</keyword>
<protein>
    <recommendedName>
        <fullName evidence="6">Exodeoxyribonuclease VII small subunit</fullName>
        <ecNumber evidence="6">3.1.11.6</ecNumber>
    </recommendedName>
</protein>
<dbReference type="OrthoDB" id="9813898at2"/>
<name>A0A4Y6PNP7_PERCE</name>
<keyword evidence="4 7" id="KW-0378">Hydrolase</keyword>
<keyword evidence="8" id="KW-1185">Reference proteome</keyword>
<sequence length="82" mass="9103">MTTADKNTSEPNADEIRYTQAMEELESLLDEIDNDGVDLDELALKVERASKLITVCRDKIENTEMQVKAIIDGLESTQGDDG</sequence>
<evidence type="ECO:0000256" key="6">
    <source>
        <dbReference type="NCBIfam" id="TIGR01280"/>
    </source>
</evidence>
<evidence type="ECO:0000256" key="1">
    <source>
        <dbReference type="ARBA" id="ARBA00009998"/>
    </source>
</evidence>
<evidence type="ECO:0000313" key="8">
    <source>
        <dbReference type="Proteomes" id="UP000315995"/>
    </source>
</evidence>